<dbReference type="SUPFAM" id="SSF50249">
    <property type="entry name" value="Nucleic acid-binding proteins"/>
    <property type="match status" value="1"/>
</dbReference>
<accession>A0A6C0JUT7</accession>
<dbReference type="Pfam" id="PF00575">
    <property type="entry name" value="S1"/>
    <property type="match status" value="1"/>
</dbReference>
<name>A0A6C0JUT7_9ZZZZ</name>
<dbReference type="InterPro" id="IPR036898">
    <property type="entry name" value="RNA_pol_Rpb7-like_N_sf"/>
</dbReference>
<dbReference type="Gene3D" id="3.30.1490.120">
    <property type="entry name" value="RNA polymerase Rpb7-like, N-terminal domain"/>
    <property type="match status" value="1"/>
</dbReference>
<organism evidence="5">
    <name type="scientific">viral metagenome</name>
    <dbReference type="NCBI Taxonomy" id="1070528"/>
    <lineage>
        <taxon>unclassified sequences</taxon>
        <taxon>metagenomes</taxon>
        <taxon>organismal metagenomes</taxon>
    </lineage>
</organism>
<dbReference type="GO" id="GO:0000932">
    <property type="term" value="C:P-body"/>
    <property type="evidence" value="ECO:0007669"/>
    <property type="project" value="TreeGrafter"/>
</dbReference>
<reference evidence="5" key="1">
    <citation type="journal article" date="2020" name="Nature">
        <title>Giant virus diversity and host interactions through global metagenomics.</title>
        <authorList>
            <person name="Schulz F."/>
            <person name="Roux S."/>
            <person name="Paez-Espino D."/>
            <person name="Jungbluth S."/>
            <person name="Walsh D.A."/>
            <person name="Denef V.J."/>
            <person name="McMahon K.D."/>
            <person name="Konstantinidis K.T."/>
            <person name="Eloe-Fadrosh E.A."/>
            <person name="Kyrpides N.C."/>
            <person name="Woyke T."/>
        </authorList>
    </citation>
    <scope>NUCLEOTIDE SEQUENCE</scope>
    <source>
        <strain evidence="5">GVMAG-S-1041349-163</strain>
    </source>
</reference>
<comment type="similarity">
    <text evidence="1">Belongs to the eukaryotic RPB7/RPC8 RNA polymerase subunit family.</text>
</comment>
<evidence type="ECO:0000313" key="5">
    <source>
        <dbReference type="EMBL" id="QHU07658.1"/>
    </source>
</evidence>
<dbReference type="SUPFAM" id="SSF88798">
    <property type="entry name" value="N-terminal, heterodimerisation domain of RBP7 (RpoE)"/>
    <property type="match status" value="1"/>
</dbReference>
<dbReference type="InterPro" id="IPR012340">
    <property type="entry name" value="NA-bd_OB-fold"/>
</dbReference>
<dbReference type="InterPro" id="IPR045113">
    <property type="entry name" value="Rpb7-like"/>
</dbReference>
<dbReference type="PROSITE" id="PS50126">
    <property type="entry name" value="S1"/>
    <property type="match status" value="1"/>
</dbReference>
<evidence type="ECO:0000256" key="1">
    <source>
        <dbReference type="ARBA" id="ARBA00009307"/>
    </source>
</evidence>
<dbReference type="GO" id="GO:0003727">
    <property type="term" value="F:single-stranded RNA binding"/>
    <property type="evidence" value="ECO:0007669"/>
    <property type="project" value="TreeGrafter"/>
</dbReference>
<dbReference type="InterPro" id="IPR003029">
    <property type="entry name" value="S1_domain"/>
</dbReference>
<feature type="domain" description="S1 motif" evidence="4">
    <location>
        <begin position="81"/>
        <end position="150"/>
    </location>
</feature>
<dbReference type="EMBL" id="MN740685">
    <property type="protein sequence ID" value="QHU07658.1"/>
    <property type="molecule type" value="Genomic_DNA"/>
</dbReference>
<dbReference type="PANTHER" id="PTHR12709:SF4">
    <property type="entry name" value="DNA-DIRECTED RNA POLYMERASE II SUBUNIT RPB7"/>
    <property type="match status" value="1"/>
</dbReference>
<sequence>MFYHISLEYNVFVHPKDLGPNVLETVKNKLSSEIVGTCNEKYGFIIIVTTIDSIDNGVIQIGGTINYLVKYKAIVFTIFNGEVLNAVVSQVTKVGIFCEIGMVTCFIPKKYISDSESKIIEKDSEILVKIMGCRVDTNIFCIGSLIESQRDSHFRSDTILKVK</sequence>
<dbReference type="CDD" id="cd04329">
    <property type="entry name" value="RNAP_II_Rpb7_N"/>
    <property type="match status" value="1"/>
</dbReference>
<dbReference type="GO" id="GO:0045948">
    <property type="term" value="P:positive regulation of translational initiation"/>
    <property type="evidence" value="ECO:0007669"/>
    <property type="project" value="TreeGrafter"/>
</dbReference>
<evidence type="ECO:0000259" key="4">
    <source>
        <dbReference type="PROSITE" id="PS50126"/>
    </source>
</evidence>
<evidence type="ECO:0000256" key="3">
    <source>
        <dbReference type="ARBA" id="ARBA00023163"/>
    </source>
</evidence>
<dbReference type="GO" id="GO:0006367">
    <property type="term" value="P:transcription initiation at RNA polymerase II promoter"/>
    <property type="evidence" value="ECO:0007669"/>
    <property type="project" value="TreeGrafter"/>
</dbReference>
<evidence type="ECO:0000256" key="2">
    <source>
        <dbReference type="ARBA" id="ARBA00022478"/>
    </source>
</evidence>
<dbReference type="FunFam" id="3.30.1490.120:FF:000001">
    <property type="entry name" value="DNA-directed RNA polymerase II subunit RPB7"/>
    <property type="match status" value="1"/>
</dbReference>
<dbReference type="PANTHER" id="PTHR12709">
    <property type="entry name" value="DNA-DIRECTED RNA POLYMERASE II, III"/>
    <property type="match status" value="1"/>
</dbReference>
<keyword evidence="2" id="KW-0240">DNA-directed RNA polymerase</keyword>
<dbReference type="Gene3D" id="2.40.50.140">
    <property type="entry name" value="Nucleic acid-binding proteins"/>
    <property type="match status" value="1"/>
</dbReference>
<dbReference type="AlphaFoldDB" id="A0A6C0JUT7"/>
<dbReference type="GO" id="GO:0031369">
    <property type="term" value="F:translation initiation factor binding"/>
    <property type="evidence" value="ECO:0007669"/>
    <property type="project" value="TreeGrafter"/>
</dbReference>
<dbReference type="GO" id="GO:0060213">
    <property type="term" value="P:positive regulation of nuclear-transcribed mRNA poly(A) tail shortening"/>
    <property type="evidence" value="ECO:0007669"/>
    <property type="project" value="TreeGrafter"/>
</dbReference>
<dbReference type="GO" id="GO:0003697">
    <property type="term" value="F:single-stranded DNA binding"/>
    <property type="evidence" value="ECO:0007669"/>
    <property type="project" value="TreeGrafter"/>
</dbReference>
<dbReference type="Pfam" id="PF03876">
    <property type="entry name" value="SHS2_Rpb7-N"/>
    <property type="match status" value="1"/>
</dbReference>
<keyword evidence="3" id="KW-0804">Transcription</keyword>
<protein>
    <recommendedName>
        <fullName evidence="4">S1 motif domain-containing protein</fullName>
    </recommendedName>
</protein>
<proteinExistence type="inferred from homology"/>
<dbReference type="GO" id="GO:0005665">
    <property type="term" value="C:RNA polymerase II, core complex"/>
    <property type="evidence" value="ECO:0007669"/>
    <property type="project" value="TreeGrafter"/>
</dbReference>
<dbReference type="InterPro" id="IPR005576">
    <property type="entry name" value="Rpb7-like_N"/>
</dbReference>